<keyword evidence="7 11" id="KW-0418">Kinase</keyword>
<evidence type="ECO:0000256" key="10">
    <source>
        <dbReference type="ARBA" id="ARBA00023016"/>
    </source>
</evidence>
<dbReference type="AlphaFoldDB" id="V5WJH4"/>
<evidence type="ECO:0000256" key="5">
    <source>
        <dbReference type="ARBA" id="ARBA00022723"/>
    </source>
</evidence>
<evidence type="ECO:0000313" key="13">
    <source>
        <dbReference type="EMBL" id="AHC15785.1"/>
    </source>
</evidence>
<feature type="active site" description="Proton acceptor" evidence="11">
    <location>
        <position position="195"/>
    </location>
</feature>
<evidence type="ECO:0000256" key="11">
    <source>
        <dbReference type="HAMAP-Rule" id="MF_01497"/>
    </source>
</evidence>
<sequence>MDFYQLDPPAILRAVESAGFSCSGHIHQLNSLENRVFDVRLEDSSHLVVKFYRPGRWSREAIADEHAMLFRLQSMDVPVCAPLRRDGESLFLQDGLLFAIWPRTGGRLIDEFTLPLIRRLGSYIARIHLAARDLQLTNRPVMNRQYMLERHSSLLLDEHLLPPQHIASYRERVAQLGEWIQAMENELTFQPVHGDCHTGNILHGNESLFFLDFDDSMRAPAVQDMWMIISDSPERQELKAGAFLEGYREFLEFPGESQKYIELLRALRYVAYNGWIAARREDPAIRRAFPDFGSGEYWDGFIQDLEDQCRMLSSRIPLTADTETAGHSQRLARQMREEQETIDQLEDGDYFFDLDEGRWSPGDD</sequence>
<keyword evidence="1 11" id="KW-0963">Cytoplasm</keyword>
<comment type="catalytic activity">
    <reaction evidence="11">
        <text>L-seryl-[protein] + ATP = O-phospho-L-seryl-[protein] + ADP + H(+)</text>
        <dbReference type="Rhea" id="RHEA:17989"/>
        <dbReference type="Rhea" id="RHEA-COMP:9863"/>
        <dbReference type="Rhea" id="RHEA-COMP:11604"/>
        <dbReference type="ChEBI" id="CHEBI:15378"/>
        <dbReference type="ChEBI" id="CHEBI:29999"/>
        <dbReference type="ChEBI" id="CHEBI:30616"/>
        <dbReference type="ChEBI" id="CHEBI:83421"/>
        <dbReference type="ChEBI" id="CHEBI:456216"/>
        <dbReference type="EC" id="2.7.11.1"/>
    </reaction>
</comment>
<keyword evidence="6 11" id="KW-0547">Nucleotide-binding</keyword>
<dbReference type="RefSeq" id="WP_024268688.1">
    <property type="nucleotide sequence ID" value="NC_023035.1"/>
</dbReference>
<dbReference type="GO" id="GO:0005524">
    <property type="term" value="F:ATP binding"/>
    <property type="evidence" value="ECO:0007669"/>
    <property type="project" value="UniProtKB-UniRule"/>
</dbReference>
<evidence type="ECO:0000256" key="7">
    <source>
        <dbReference type="ARBA" id="ARBA00022777"/>
    </source>
</evidence>
<evidence type="ECO:0000256" key="6">
    <source>
        <dbReference type="ARBA" id="ARBA00022741"/>
    </source>
</evidence>
<dbReference type="Gene3D" id="3.30.200.70">
    <property type="match status" value="1"/>
</dbReference>
<dbReference type="GO" id="GO:0000287">
    <property type="term" value="F:magnesium ion binding"/>
    <property type="evidence" value="ECO:0007669"/>
    <property type="project" value="UniProtKB-UniRule"/>
</dbReference>
<evidence type="ECO:0000256" key="8">
    <source>
        <dbReference type="ARBA" id="ARBA00022840"/>
    </source>
</evidence>
<dbReference type="Pfam" id="PF01636">
    <property type="entry name" value="APH"/>
    <property type="match status" value="1"/>
</dbReference>
<keyword evidence="10 11" id="KW-0346">Stress response</keyword>
<organism evidence="13 14">
    <name type="scientific">Salinispira pacifica</name>
    <dbReference type="NCBI Taxonomy" id="1307761"/>
    <lineage>
        <taxon>Bacteria</taxon>
        <taxon>Pseudomonadati</taxon>
        <taxon>Spirochaetota</taxon>
        <taxon>Spirochaetia</taxon>
        <taxon>Spirochaetales</taxon>
        <taxon>Spirochaetaceae</taxon>
        <taxon>Salinispira</taxon>
    </lineage>
</organism>
<feature type="binding site" evidence="11">
    <location>
        <position position="200"/>
    </location>
    <ligand>
        <name>Mg(2+)</name>
        <dbReference type="ChEBI" id="CHEBI:18420"/>
    </ligand>
</feature>
<dbReference type="KEGG" id="slr:L21SP2_2432"/>
<feature type="domain" description="Aminoglycoside phosphotransferase" evidence="12">
    <location>
        <begin position="28"/>
        <end position="248"/>
    </location>
</feature>
<dbReference type="HOGENOM" id="CLU_054715_0_0_12"/>
<dbReference type="Gene3D" id="1.20.1270.170">
    <property type="match status" value="1"/>
</dbReference>
<dbReference type="GO" id="GO:0005737">
    <property type="term" value="C:cytoplasm"/>
    <property type="evidence" value="ECO:0007669"/>
    <property type="project" value="UniProtKB-SubCell"/>
</dbReference>
<dbReference type="GO" id="GO:0004674">
    <property type="term" value="F:protein serine/threonine kinase activity"/>
    <property type="evidence" value="ECO:0007669"/>
    <property type="project" value="UniProtKB-UniRule"/>
</dbReference>
<evidence type="ECO:0000256" key="1">
    <source>
        <dbReference type="ARBA" id="ARBA00022490"/>
    </source>
</evidence>
<comment type="similarity">
    <text evidence="11">Belongs to the SrkA/RdoA protein kinase family.</text>
</comment>
<feature type="site" description="ATP" evidence="11">
    <location>
        <position position="31"/>
    </location>
</feature>
<dbReference type="PATRIC" id="fig|1307761.3.peg.2424"/>
<dbReference type="InterPro" id="IPR032882">
    <property type="entry name" value="SrkA/RdoA"/>
</dbReference>
<comment type="subunit">
    <text evidence="11">Monomer.</text>
</comment>
<proteinExistence type="inferred from homology"/>
<dbReference type="HAMAP" id="MF_01497">
    <property type="entry name" value="SrkA_kinase"/>
    <property type="match status" value="1"/>
</dbReference>
<comment type="catalytic activity">
    <reaction evidence="11">
        <text>L-threonyl-[protein] + ATP = O-phospho-L-threonyl-[protein] + ADP + H(+)</text>
        <dbReference type="Rhea" id="RHEA:46608"/>
        <dbReference type="Rhea" id="RHEA-COMP:11060"/>
        <dbReference type="Rhea" id="RHEA-COMP:11605"/>
        <dbReference type="ChEBI" id="CHEBI:15378"/>
        <dbReference type="ChEBI" id="CHEBI:30013"/>
        <dbReference type="ChEBI" id="CHEBI:30616"/>
        <dbReference type="ChEBI" id="CHEBI:61977"/>
        <dbReference type="ChEBI" id="CHEBI:456216"/>
        <dbReference type="EC" id="2.7.11.1"/>
    </reaction>
</comment>
<dbReference type="GO" id="GO:0106310">
    <property type="term" value="F:protein serine kinase activity"/>
    <property type="evidence" value="ECO:0007669"/>
    <property type="project" value="RHEA"/>
</dbReference>
<comment type="function">
    <text evidence="11">A protein kinase that phosphorylates Ser and Thr residues. Probably acts to suppress the effects of stress linked to accumulation of reactive oxygen species. Probably involved in the extracytoplasmic stress response.</text>
</comment>
<dbReference type="Gene3D" id="1.10.510.10">
    <property type="entry name" value="Transferase(Phosphotransferase) domain 1"/>
    <property type="match status" value="1"/>
</dbReference>
<keyword evidence="9 11" id="KW-0460">Magnesium</keyword>
<dbReference type="InterPro" id="IPR011009">
    <property type="entry name" value="Kinase-like_dom_sf"/>
</dbReference>
<keyword evidence="4 11" id="KW-0808">Transferase</keyword>
<dbReference type="SUPFAM" id="SSF56112">
    <property type="entry name" value="Protein kinase-like (PK-like)"/>
    <property type="match status" value="1"/>
</dbReference>
<dbReference type="PANTHER" id="PTHR39573">
    <property type="entry name" value="STRESS RESPONSE KINASE A"/>
    <property type="match status" value="1"/>
</dbReference>
<comment type="cofactor">
    <cofactor evidence="11">
        <name>Mg(2+)</name>
        <dbReference type="ChEBI" id="CHEBI:18420"/>
    </cofactor>
</comment>
<feature type="active site" evidence="11">
    <location>
        <position position="212"/>
    </location>
</feature>
<dbReference type="Proteomes" id="UP000018680">
    <property type="component" value="Chromosome"/>
</dbReference>
<keyword evidence="5 11" id="KW-0479">Metal-binding</keyword>
<evidence type="ECO:0000256" key="3">
    <source>
        <dbReference type="ARBA" id="ARBA00022553"/>
    </source>
</evidence>
<gene>
    <name evidence="11" type="primary">srkA</name>
    <name evidence="13" type="ORF">L21SP2_2432</name>
</gene>
<keyword evidence="14" id="KW-1185">Reference proteome</keyword>
<feature type="binding site" evidence="11">
    <location>
        <position position="212"/>
    </location>
    <ligand>
        <name>Mg(2+)</name>
        <dbReference type="ChEBI" id="CHEBI:18420"/>
    </ligand>
</feature>
<evidence type="ECO:0000256" key="2">
    <source>
        <dbReference type="ARBA" id="ARBA00022527"/>
    </source>
</evidence>
<dbReference type="PANTHER" id="PTHR39573:SF1">
    <property type="entry name" value="STRESS RESPONSE KINASE A"/>
    <property type="match status" value="1"/>
</dbReference>
<evidence type="ECO:0000256" key="4">
    <source>
        <dbReference type="ARBA" id="ARBA00022679"/>
    </source>
</evidence>
<evidence type="ECO:0000259" key="12">
    <source>
        <dbReference type="Pfam" id="PF01636"/>
    </source>
</evidence>
<dbReference type="EMBL" id="CP006939">
    <property type="protein sequence ID" value="AHC15785.1"/>
    <property type="molecule type" value="Genomic_DNA"/>
</dbReference>
<dbReference type="InterPro" id="IPR002575">
    <property type="entry name" value="Aminoglycoside_PTrfase"/>
</dbReference>
<dbReference type="STRING" id="1307761.L21SP2_2432"/>
<keyword evidence="2 11" id="KW-0723">Serine/threonine-protein kinase</keyword>
<dbReference type="EC" id="2.7.11.1" evidence="11"/>
<dbReference type="eggNOG" id="COG2334">
    <property type="taxonomic scope" value="Bacteria"/>
</dbReference>
<comment type="subcellular location">
    <subcellularLocation>
        <location evidence="11">Cytoplasm</location>
    </subcellularLocation>
</comment>
<evidence type="ECO:0000313" key="14">
    <source>
        <dbReference type="Proteomes" id="UP000018680"/>
    </source>
</evidence>
<keyword evidence="8 11" id="KW-0067">ATP-binding</keyword>
<protein>
    <recommendedName>
        <fullName evidence="11">Stress response kinase A</fullName>
        <ecNumber evidence="11">2.7.11.1</ecNumber>
    </recommendedName>
    <alternativeName>
        <fullName evidence="11">Serine/threonine-protein kinase SrkA</fullName>
    </alternativeName>
</protein>
<keyword evidence="3 11" id="KW-0597">Phosphoprotein</keyword>
<accession>V5WJH4</accession>
<name>V5WJH4_9SPIO</name>
<dbReference type="NCBIfam" id="NF008738">
    <property type="entry name" value="PRK11768.1"/>
    <property type="match status" value="1"/>
</dbReference>
<evidence type="ECO:0000256" key="9">
    <source>
        <dbReference type="ARBA" id="ARBA00022842"/>
    </source>
</evidence>
<reference evidence="13 14" key="1">
    <citation type="journal article" date="2015" name="Stand. Genomic Sci.">
        <title>Complete genome sequence and description of Salinispira pacifica gen. nov., sp. nov., a novel spirochaete isolated form a hypersaline microbial mat.</title>
        <authorList>
            <person name="Ben Hania W."/>
            <person name="Joseph M."/>
            <person name="Schumann P."/>
            <person name="Bunk B."/>
            <person name="Fiebig A."/>
            <person name="Sproer C."/>
            <person name="Klenk H.P."/>
            <person name="Fardeau M.L."/>
            <person name="Spring S."/>
        </authorList>
    </citation>
    <scope>NUCLEOTIDE SEQUENCE [LARGE SCALE GENOMIC DNA]</scope>
    <source>
        <strain evidence="13 14">L21-RPul-D2</strain>
    </source>
</reference>